<name>A0A378LDJ9_9GAMM</name>
<evidence type="ECO:0000313" key="1">
    <source>
        <dbReference type="EMBL" id="STY24450.1"/>
    </source>
</evidence>
<accession>A0A378LDJ9</accession>
<proteinExistence type="predicted"/>
<evidence type="ECO:0000313" key="2">
    <source>
        <dbReference type="Proteomes" id="UP000255110"/>
    </source>
</evidence>
<dbReference type="Proteomes" id="UP000255110">
    <property type="component" value="Unassembled WGS sequence"/>
</dbReference>
<protein>
    <submittedName>
        <fullName evidence="1">Uncharacterized protein</fullName>
    </submittedName>
</protein>
<gene>
    <name evidence="1" type="ORF">NCTC11991_03075</name>
</gene>
<reference evidence="1 2" key="1">
    <citation type="submission" date="2018-06" db="EMBL/GenBank/DDBJ databases">
        <authorList>
            <consortium name="Pathogen Informatics"/>
            <person name="Doyle S."/>
        </authorList>
    </citation>
    <scope>NUCLEOTIDE SEQUENCE [LARGE SCALE GENOMIC DNA]</scope>
    <source>
        <strain evidence="1 2">NCTC11991</strain>
    </source>
</reference>
<sequence length="78" mass="9071">METMKRALGTDPDRPHKFFNIHSCLIADVDTLKKIVNLQIVQCKSWLRSDRALGNFLRRVFQSKKTITLTTLCLIAFY</sequence>
<dbReference type="AlphaFoldDB" id="A0A378LDJ9"/>
<dbReference type="EMBL" id="UGOY01000001">
    <property type="protein sequence ID" value="STY24450.1"/>
    <property type="molecule type" value="Genomic_DNA"/>
</dbReference>
<organism evidence="1 2">
    <name type="scientific">Legionella steigerwaltii</name>
    <dbReference type="NCBI Taxonomy" id="460"/>
    <lineage>
        <taxon>Bacteria</taxon>
        <taxon>Pseudomonadati</taxon>
        <taxon>Pseudomonadota</taxon>
        <taxon>Gammaproteobacteria</taxon>
        <taxon>Legionellales</taxon>
        <taxon>Legionellaceae</taxon>
        <taxon>Legionella</taxon>
    </lineage>
</organism>